<dbReference type="SUPFAM" id="SSF47616">
    <property type="entry name" value="GST C-terminal domain-like"/>
    <property type="match status" value="1"/>
</dbReference>
<dbReference type="InterPro" id="IPR036282">
    <property type="entry name" value="Glutathione-S-Trfase_C_sf"/>
</dbReference>
<dbReference type="CDD" id="cd03039">
    <property type="entry name" value="GST_N_Sigma_like"/>
    <property type="match status" value="1"/>
</dbReference>
<dbReference type="EMBL" id="JADXDR010000206">
    <property type="protein sequence ID" value="KAI7836085.1"/>
    <property type="molecule type" value="Genomic_DNA"/>
</dbReference>
<dbReference type="InterPro" id="IPR036249">
    <property type="entry name" value="Thioredoxin-like_sf"/>
</dbReference>
<keyword evidence="9" id="KW-1185">Reference proteome</keyword>
<dbReference type="GO" id="GO:0006749">
    <property type="term" value="P:glutathione metabolic process"/>
    <property type="evidence" value="ECO:0007669"/>
    <property type="project" value="TreeGrafter"/>
</dbReference>
<name>A0AAD5DIG8_9CHLO</name>
<dbReference type="GO" id="GO:0004364">
    <property type="term" value="F:glutathione transferase activity"/>
    <property type="evidence" value="ECO:0007669"/>
    <property type="project" value="UniProtKB-EC"/>
</dbReference>
<dbReference type="InterPro" id="IPR004046">
    <property type="entry name" value="GST_C"/>
</dbReference>
<sequence>MVQLKGTVVYFDARAKGEAIRLTLAAAGVEFENKFLAFADLPTEVKHNPAEYPFGQVPRYFDGEVDLVQTHAILRHLARRHGLAGESIKEQALVDSLLEGIADLKGRIVPLVYRPELQTEEAKQEHWAVHVAPEGLSSPAVRGAHVLYLQRFVEQHGQDGFAVGGALTVADIALFDLTAFYIQKYGGEFEAAYPALAAHHAKIAALPRIAAYLAGPLRPAK</sequence>
<dbReference type="Pfam" id="PF14497">
    <property type="entry name" value="GST_C_3"/>
    <property type="match status" value="1"/>
</dbReference>
<dbReference type="Gene3D" id="3.40.30.10">
    <property type="entry name" value="Glutaredoxin"/>
    <property type="match status" value="1"/>
</dbReference>
<keyword evidence="4" id="KW-0808">Transferase</keyword>
<organism evidence="8 9">
    <name type="scientific">Chlorella ohadii</name>
    <dbReference type="NCBI Taxonomy" id="2649997"/>
    <lineage>
        <taxon>Eukaryota</taxon>
        <taxon>Viridiplantae</taxon>
        <taxon>Chlorophyta</taxon>
        <taxon>core chlorophytes</taxon>
        <taxon>Trebouxiophyceae</taxon>
        <taxon>Chlorellales</taxon>
        <taxon>Chlorellaceae</taxon>
        <taxon>Chlorella clade</taxon>
        <taxon>Chlorella</taxon>
    </lineage>
</organism>
<dbReference type="PROSITE" id="PS50405">
    <property type="entry name" value="GST_CTER"/>
    <property type="match status" value="1"/>
</dbReference>
<evidence type="ECO:0000259" key="6">
    <source>
        <dbReference type="PROSITE" id="PS50404"/>
    </source>
</evidence>
<dbReference type="InterPro" id="IPR040079">
    <property type="entry name" value="Glutathione_S-Trfase"/>
</dbReference>
<comment type="similarity">
    <text evidence="2">Belongs to the GST superfamily. Mu family.</text>
</comment>
<accession>A0AAD5DIG8</accession>
<evidence type="ECO:0000256" key="2">
    <source>
        <dbReference type="ARBA" id="ARBA00005861"/>
    </source>
</evidence>
<protein>
    <recommendedName>
        <fullName evidence="3">glutathione transferase</fullName>
        <ecNumber evidence="3">2.5.1.18</ecNumber>
    </recommendedName>
</protein>
<dbReference type="EC" id="2.5.1.18" evidence="3"/>
<dbReference type="PROSITE" id="PS50404">
    <property type="entry name" value="GST_NTER"/>
    <property type="match status" value="1"/>
</dbReference>
<dbReference type="SFLD" id="SFLDS00019">
    <property type="entry name" value="Glutathione_Transferase_(cytos"/>
    <property type="match status" value="1"/>
</dbReference>
<evidence type="ECO:0000313" key="8">
    <source>
        <dbReference type="EMBL" id="KAI7836085.1"/>
    </source>
</evidence>
<dbReference type="PANTHER" id="PTHR11571:SF222">
    <property type="entry name" value="GLUTATHIONE TRANSFERASE"/>
    <property type="match status" value="1"/>
</dbReference>
<feature type="domain" description="GST N-terminal" evidence="6">
    <location>
        <begin position="4"/>
        <end position="85"/>
    </location>
</feature>
<reference evidence="8" key="1">
    <citation type="submission" date="2020-11" db="EMBL/GenBank/DDBJ databases">
        <title>Chlorella ohadii genome sequencing and assembly.</title>
        <authorList>
            <person name="Murik O."/>
            <person name="Treves H."/>
            <person name="Kedem I."/>
            <person name="Shotland Y."/>
            <person name="Kaplan A."/>
        </authorList>
    </citation>
    <scope>NUCLEOTIDE SEQUENCE</scope>
    <source>
        <strain evidence="8">1</strain>
    </source>
</reference>
<evidence type="ECO:0000256" key="4">
    <source>
        <dbReference type="ARBA" id="ARBA00022679"/>
    </source>
</evidence>
<dbReference type="InterPro" id="IPR004045">
    <property type="entry name" value="Glutathione_S-Trfase_N"/>
</dbReference>
<dbReference type="SUPFAM" id="SSF52833">
    <property type="entry name" value="Thioredoxin-like"/>
    <property type="match status" value="1"/>
</dbReference>
<dbReference type="Pfam" id="PF02798">
    <property type="entry name" value="GST_N"/>
    <property type="match status" value="1"/>
</dbReference>
<gene>
    <name evidence="8" type="ORF">COHA_010054</name>
</gene>
<comment type="catalytic activity">
    <reaction evidence="5">
        <text>RX + glutathione = an S-substituted glutathione + a halide anion + H(+)</text>
        <dbReference type="Rhea" id="RHEA:16437"/>
        <dbReference type="ChEBI" id="CHEBI:15378"/>
        <dbReference type="ChEBI" id="CHEBI:16042"/>
        <dbReference type="ChEBI" id="CHEBI:17792"/>
        <dbReference type="ChEBI" id="CHEBI:57925"/>
        <dbReference type="ChEBI" id="CHEBI:90779"/>
        <dbReference type="EC" id="2.5.1.18"/>
    </reaction>
</comment>
<evidence type="ECO:0000256" key="1">
    <source>
        <dbReference type="ARBA" id="ARBA00003701"/>
    </source>
</evidence>
<dbReference type="Proteomes" id="UP001205105">
    <property type="component" value="Unassembled WGS sequence"/>
</dbReference>
<dbReference type="InterPro" id="IPR050213">
    <property type="entry name" value="GST_superfamily"/>
</dbReference>
<dbReference type="InterPro" id="IPR010987">
    <property type="entry name" value="Glutathione-S-Trfase_C-like"/>
</dbReference>
<comment type="caution">
    <text evidence="8">The sequence shown here is derived from an EMBL/GenBank/DDBJ whole genome shotgun (WGS) entry which is preliminary data.</text>
</comment>
<dbReference type="Gene3D" id="1.20.1050.10">
    <property type="match status" value="1"/>
</dbReference>
<dbReference type="CDD" id="cd03192">
    <property type="entry name" value="GST_C_Sigma_like"/>
    <property type="match status" value="1"/>
</dbReference>
<evidence type="ECO:0000259" key="7">
    <source>
        <dbReference type="PROSITE" id="PS50405"/>
    </source>
</evidence>
<dbReference type="AlphaFoldDB" id="A0AAD5DIG8"/>
<proteinExistence type="inferred from homology"/>
<dbReference type="PANTHER" id="PTHR11571">
    <property type="entry name" value="GLUTATHIONE S-TRANSFERASE"/>
    <property type="match status" value="1"/>
</dbReference>
<feature type="domain" description="GST C-terminal" evidence="7">
    <location>
        <begin position="87"/>
        <end position="221"/>
    </location>
</feature>
<comment type="function">
    <text evidence="1">Conjugation of reduced glutathione to a wide number of exogenous and endogenous hydrophobic electrophiles.</text>
</comment>
<evidence type="ECO:0000313" key="9">
    <source>
        <dbReference type="Proteomes" id="UP001205105"/>
    </source>
</evidence>
<evidence type="ECO:0000256" key="5">
    <source>
        <dbReference type="ARBA" id="ARBA00047960"/>
    </source>
</evidence>
<evidence type="ECO:0000256" key="3">
    <source>
        <dbReference type="ARBA" id="ARBA00012452"/>
    </source>
</evidence>
<dbReference type="SFLD" id="SFLDG00363">
    <property type="entry name" value="AMPS_(cytGST):_Alpha-__Mu-__Pi"/>
    <property type="match status" value="1"/>
</dbReference>